<feature type="domain" description="Nucleotide-diphospho-sugar transferase" evidence="1">
    <location>
        <begin position="60"/>
        <end position="131"/>
    </location>
</feature>
<dbReference type="Proteomes" id="UP001190926">
    <property type="component" value="Unassembled WGS sequence"/>
</dbReference>
<reference evidence="2 3" key="1">
    <citation type="journal article" date="2021" name="Nat. Commun.">
        <title>Incipient diploidization of the medicinal plant Perilla within 10,000 years.</title>
        <authorList>
            <person name="Zhang Y."/>
            <person name="Shen Q."/>
            <person name="Leng L."/>
            <person name="Zhang D."/>
            <person name="Chen S."/>
            <person name="Shi Y."/>
            <person name="Ning Z."/>
            <person name="Chen S."/>
        </authorList>
    </citation>
    <scope>NUCLEOTIDE SEQUENCE [LARGE SCALE GENOMIC DNA]</scope>
    <source>
        <strain evidence="3">cv. PC099</strain>
    </source>
</reference>
<dbReference type="PANTHER" id="PTHR46038">
    <property type="entry name" value="EXPRESSED PROTEIN-RELATED"/>
    <property type="match status" value="1"/>
</dbReference>
<keyword evidence="2" id="KW-0808">Transferase</keyword>
<dbReference type="GO" id="GO:0016740">
    <property type="term" value="F:transferase activity"/>
    <property type="evidence" value="ECO:0007669"/>
    <property type="project" value="UniProtKB-KW"/>
</dbReference>
<accession>A0AAD4IZB7</accession>
<evidence type="ECO:0000313" key="2">
    <source>
        <dbReference type="EMBL" id="KAH6824044.1"/>
    </source>
</evidence>
<comment type="caution">
    <text evidence="2">The sequence shown here is derived from an EMBL/GenBank/DDBJ whole genome shotgun (WGS) entry which is preliminary data.</text>
</comment>
<name>A0AAD4IZB7_PERFH</name>
<protein>
    <submittedName>
        <fullName evidence="2">Nucleotide-diphospho-sugar transferase family protein</fullName>
    </submittedName>
</protein>
<dbReference type="Pfam" id="PF03407">
    <property type="entry name" value="Nucleotid_trans"/>
    <property type="match status" value="1"/>
</dbReference>
<evidence type="ECO:0000259" key="1">
    <source>
        <dbReference type="Pfam" id="PF03407"/>
    </source>
</evidence>
<evidence type="ECO:0000313" key="3">
    <source>
        <dbReference type="Proteomes" id="UP001190926"/>
    </source>
</evidence>
<gene>
    <name evidence="2" type="ORF">C2S53_000110</name>
</gene>
<organism evidence="2 3">
    <name type="scientific">Perilla frutescens var. hirtella</name>
    <name type="common">Perilla citriodora</name>
    <name type="synonym">Perilla setoyensis</name>
    <dbReference type="NCBI Taxonomy" id="608512"/>
    <lineage>
        <taxon>Eukaryota</taxon>
        <taxon>Viridiplantae</taxon>
        <taxon>Streptophyta</taxon>
        <taxon>Embryophyta</taxon>
        <taxon>Tracheophyta</taxon>
        <taxon>Spermatophyta</taxon>
        <taxon>Magnoliopsida</taxon>
        <taxon>eudicotyledons</taxon>
        <taxon>Gunneridae</taxon>
        <taxon>Pentapetalae</taxon>
        <taxon>asterids</taxon>
        <taxon>lamiids</taxon>
        <taxon>Lamiales</taxon>
        <taxon>Lamiaceae</taxon>
        <taxon>Nepetoideae</taxon>
        <taxon>Elsholtzieae</taxon>
        <taxon>Perilla</taxon>
    </lineage>
</organism>
<dbReference type="PANTHER" id="PTHR46038:SF12">
    <property type="entry name" value="OS03G0731800 PROTEIN"/>
    <property type="match status" value="1"/>
</dbReference>
<keyword evidence="3" id="KW-1185">Reference proteome</keyword>
<dbReference type="InterPro" id="IPR005069">
    <property type="entry name" value="Nucl-diP-sugar_transferase"/>
</dbReference>
<dbReference type="EMBL" id="SDAM02000550">
    <property type="protein sequence ID" value="KAH6824044.1"/>
    <property type="molecule type" value="Genomic_DNA"/>
</dbReference>
<dbReference type="AlphaFoldDB" id="A0AAD4IZB7"/>
<sequence>MCVKKDELEVALEKASMAANKTVIITTINKAYVEPYRGEYPSMFDIFLEGFWVGEETRPLLRHLLVVSMDSASHERCQFRRLNCYRLVAEGGGDSFAGEKIYMSNEFIEMMWSRTYFLLDVLKRGYNFIFTIKFKLEHAIRFSI</sequence>
<proteinExistence type="predicted"/>
<dbReference type="InterPro" id="IPR044821">
    <property type="entry name" value="At1g28695/At4g15970-like"/>
</dbReference>